<comment type="caution">
    <text evidence="4">The sequence shown here is derived from an EMBL/GenBank/DDBJ whole genome shotgun (WGS) entry which is preliminary data.</text>
</comment>
<dbReference type="Pfam" id="PF12796">
    <property type="entry name" value="Ank_2"/>
    <property type="match status" value="3"/>
</dbReference>
<dbReference type="HOGENOM" id="CLU_000288_34_14_1"/>
<dbReference type="SMART" id="SM00248">
    <property type="entry name" value="ANK"/>
    <property type="match status" value="13"/>
</dbReference>
<dbReference type="GeneID" id="22896641"/>
<dbReference type="PROSITE" id="PS50088">
    <property type="entry name" value="ANK_REPEAT"/>
    <property type="match status" value="9"/>
</dbReference>
<evidence type="ECO:0000256" key="1">
    <source>
        <dbReference type="ARBA" id="ARBA00022737"/>
    </source>
</evidence>
<feature type="repeat" description="ANK" evidence="3">
    <location>
        <begin position="475"/>
        <end position="507"/>
    </location>
</feature>
<reference evidence="4 5" key="1">
    <citation type="journal article" date="2011" name="PLoS Pathog.">
        <title>Genomic and proteomic analyses of the fungus Arthrobotrys oligospora provide insights into nematode-trap formation.</title>
        <authorList>
            <person name="Yang J."/>
            <person name="Wang L."/>
            <person name="Ji X."/>
            <person name="Feng Y."/>
            <person name="Li X."/>
            <person name="Zou C."/>
            <person name="Xu J."/>
            <person name="Ren Y."/>
            <person name="Mi Q."/>
            <person name="Wu J."/>
            <person name="Liu S."/>
            <person name="Liu Y."/>
            <person name="Huang X."/>
            <person name="Wang H."/>
            <person name="Niu X."/>
            <person name="Li J."/>
            <person name="Liang L."/>
            <person name="Luo Y."/>
            <person name="Ji K."/>
            <person name="Zhou W."/>
            <person name="Yu Z."/>
            <person name="Li G."/>
            <person name="Liu Y."/>
            <person name="Li L."/>
            <person name="Qiao M."/>
            <person name="Feng L."/>
            <person name="Zhang K.-Q."/>
        </authorList>
    </citation>
    <scope>NUCLEOTIDE SEQUENCE [LARGE SCALE GENOMIC DNA]</scope>
    <source>
        <strain evidence="5">ATCC 24927 / CBS 115.81 / DSM 1491</strain>
    </source>
</reference>
<dbReference type="Pfam" id="PF13637">
    <property type="entry name" value="Ank_4"/>
    <property type="match status" value="1"/>
</dbReference>
<feature type="repeat" description="ANK" evidence="3">
    <location>
        <begin position="312"/>
        <end position="337"/>
    </location>
</feature>
<dbReference type="eggNOG" id="KOG0504">
    <property type="taxonomic scope" value="Eukaryota"/>
</dbReference>
<dbReference type="Gene3D" id="1.25.40.20">
    <property type="entry name" value="Ankyrin repeat-containing domain"/>
    <property type="match status" value="3"/>
</dbReference>
<feature type="repeat" description="ANK" evidence="3">
    <location>
        <begin position="375"/>
        <end position="407"/>
    </location>
</feature>
<feature type="repeat" description="ANK" evidence="3">
    <location>
        <begin position="279"/>
        <end position="311"/>
    </location>
</feature>
<keyword evidence="5" id="KW-1185">Reference proteome</keyword>
<evidence type="ECO:0000313" key="5">
    <source>
        <dbReference type="Proteomes" id="UP000008784"/>
    </source>
</evidence>
<feature type="repeat" description="ANK" evidence="3">
    <location>
        <begin position="541"/>
        <end position="573"/>
    </location>
</feature>
<keyword evidence="2 3" id="KW-0040">ANK repeat</keyword>
<feature type="repeat" description="ANK" evidence="3">
    <location>
        <begin position="344"/>
        <end position="366"/>
    </location>
</feature>
<dbReference type="OrthoDB" id="20872at2759"/>
<dbReference type="SUPFAM" id="SSF48403">
    <property type="entry name" value="Ankyrin repeat"/>
    <property type="match status" value="2"/>
</dbReference>
<dbReference type="OMA" id="LANWIQH"/>
<dbReference type="PROSITE" id="PS50297">
    <property type="entry name" value="ANK_REP_REGION"/>
    <property type="match status" value="8"/>
</dbReference>
<name>G1XME4_ARTOA</name>
<evidence type="ECO:0000256" key="2">
    <source>
        <dbReference type="ARBA" id="ARBA00023043"/>
    </source>
</evidence>
<dbReference type="InterPro" id="IPR036770">
    <property type="entry name" value="Ankyrin_rpt-contain_sf"/>
</dbReference>
<feature type="repeat" description="ANK" evidence="3">
    <location>
        <begin position="508"/>
        <end position="540"/>
    </location>
</feature>
<dbReference type="InterPro" id="IPR002110">
    <property type="entry name" value="Ankyrin_rpt"/>
</dbReference>
<dbReference type="STRING" id="756982.G1XME4"/>
<dbReference type="PANTHER" id="PTHR24198:SF165">
    <property type="entry name" value="ANKYRIN REPEAT-CONTAINING PROTEIN-RELATED"/>
    <property type="match status" value="1"/>
</dbReference>
<evidence type="ECO:0000256" key="3">
    <source>
        <dbReference type="PROSITE-ProRule" id="PRU00023"/>
    </source>
</evidence>
<feature type="repeat" description="ANK" evidence="3">
    <location>
        <begin position="574"/>
        <end position="606"/>
    </location>
</feature>
<dbReference type="PANTHER" id="PTHR24198">
    <property type="entry name" value="ANKYRIN REPEAT AND PROTEIN KINASE DOMAIN-CONTAINING PROTEIN"/>
    <property type="match status" value="1"/>
</dbReference>
<organism evidence="4 5">
    <name type="scientific">Arthrobotrys oligospora (strain ATCC 24927 / CBS 115.81 / DSM 1491)</name>
    <name type="common">Nematode-trapping fungus</name>
    <name type="synonym">Didymozoophaga oligospora</name>
    <dbReference type="NCBI Taxonomy" id="756982"/>
    <lineage>
        <taxon>Eukaryota</taxon>
        <taxon>Fungi</taxon>
        <taxon>Dikarya</taxon>
        <taxon>Ascomycota</taxon>
        <taxon>Pezizomycotina</taxon>
        <taxon>Orbiliomycetes</taxon>
        <taxon>Orbiliales</taxon>
        <taxon>Orbiliaceae</taxon>
        <taxon>Orbilia</taxon>
        <taxon>Orbilia oligospora</taxon>
    </lineage>
</organism>
<evidence type="ECO:0000313" key="4">
    <source>
        <dbReference type="EMBL" id="EGX45684.1"/>
    </source>
</evidence>
<dbReference type="InParanoid" id="G1XME4"/>
<dbReference type="RefSeq" id="XP_011125656.1">
    <property type="nucleotide sequence ID" value="XM_011127354.1"/>
</dbReference>
<keyword evidence="1" id="KW-0677">Repeat</keyword>
<dbReference type="PRINTS" id="PR01415">
    <property type="entry name" value="ANKYRIN"/>
</dbReference>
<dbReference type="Proteomes" id="UP000008784">
    <property type="component" value="Unassembled WGS sequence"/>
</dbReference>
<accession>G1XME4</accession>
<dbReference type="AlphaFoldDB" id="G1XME4"/>
<dbReference type="EMBL" id="ADOT01000248">
    <property type="protein sequence ID" value="EGX45684.1"/>
    <property type="molecule type" value="Genomic_DNA"/>
</dbReference>
<gene>
    <name evidence="4" type="ORF">AOL_s00159g4</name>
</gene>
<sequence>MGRFVLSSSKGLAEVTKSADRTVQFIHESVRDFLLKEHGLDELWAALRSPNSNERLKQCCYNYMKIITSREPMQTGVEESSTISGTPWSEYSRLSTLQRFPFFEYAVRNVLYHADLADSSIFPQEVFIDQFPLQDWIIFYNNVEVNQVRHYTFKVSLLYIFAERNLPNLSKIELKRSPTMEIEGEHYCFPILAALANGNENVVRVFLTFDADPQSDKHKYSGLYVRHQQEVNTLLQEGRYLEVPRGQTFFAYAAEKGKWSIASLLLATGKVEVDARKQGGRTPLSYAAAEGHDEIIDMLLERGAGLDSQDVLGRTPLSYAAERGHTTAVELLLRRNARPWSAHDSRTPLSHAAANGHAPVVELLLNCPEYKQEGIGQVTLYHAVMNGHRAVVELLLGKGVKVNAEFNYESRSMIWNAIKRGYNAVVKLLLENGANPELKVGDRTMLLFATEVGQEMVVKMLLEKGARLGSKSDAVGQTALSVAAIMGHQTILTLLLEGGAELESEDTCGRTPLSYAAFKGQEAIAKILLEKGANINSRDSSGRTPLHYAAGSRNEAAACLLLEGGAELEARDDVGWTPLLHAAYAGHKTVVEFLLKKGADVESKDGLGNTALHWAHKRSNWGVAGLLLRKGMELEALVMGQSGI</sequence>
<protein>
    <submittedName>
        <fullName evidence="4">Uncharacterized protein</fullName>
    </submittedName>
</protein>
<feature type="repeat" description="ANK" evidence="3">
    <location>
        <begin position="441"/>
        <end position="473"/>
    </location>
</feature>
<proteinExistence type="predicted"/>